<gene>
    <name evidence="2" type="ORF">KQX54_004481</name>
</gene>
<reference evidence="2 3" key="1">
    <citation type="journal article" date="2021" name="J. Hered.">
        <title>A chromosome-level genome assembly of the parasitoid wasp, Cotesia glomerata (Hymenoptera: Braconidae).</title>
        <authorList>
            <person name="Pinto B.J."/>
            <person name="Weis J.J."/>
            <person name="Gamble T."/>
            <person name="Ode P.J."/>
            <person name="Paul R."/>
            <person name="Zaspel J.M."/>
        </authorList>
    </citation>
    <scope>NUCLEOTIDE SEQUENCE [LARGE SCALE GENOMIC DNA]</scope>
    <source>
        <strain evidence="2">CgM1</strain>
    </source>
</reference>
<sequence>MGKWYVVEILEHKPIPDQEIGSRLVLDKCPIIRLRFDERGYIRLLWSEEKGQIEYTFSLPNSKINGVWNSVVKQNGTIDLMITDWKVLPSIRRVSLGDEGGGAARSLDVLFGEYRLPVILSPDGPSAHFGEEQHHRHPQPVEKTNSSHLEHQINLRKGSRINLRKQCIPNSLHSFYFIYHQLLYITPQPLNLRHRR</sequence>
<evidence type="ECO:0000256" key="1">
    <source>
        <dbReference type="SAM" id="MobiDB-lite"/>
    </source>
</evidence>
<accession>A0AAV7IB45</accession>
<feature type="region of interest" description="Disordered" evidence="1">
    <location>
        <begin position="127"/>
        <end position="147"/>
    </location>
</feature>
<keyword evidence="3" id="KW-1185">Reference proteome</keyword>
<proteinExistence type="predicted"/>
<evidence type="ECO:0000313" key="3">
    <source>
        <dbReference type="Proteomes" id="UP000826195"/>
    </source>
</evidence>
<dbReference type="Proteomes" id="UP000826195">
    <property type="component" value="Unassembled WGS sequence"/>
</dbReference>
<protein>
    <submittedName>
        <fullName evidence="2">Uncharacterized protein</fullName>
    </submittedName>
</protein>
<organism evidence="2 3">
    <name type="scientific">Cotesia glomerata</name>
    <name type="common">Lepidopteran parasitic wasp</name>
    <name type="synonym">Apanteles glomeratus</name>
    <dbReference type="NCBI Taxonomy" id="32391"/>
    <lineage>
        <taxon>Eukaryota</taxon>
        <taxon>Metazoa</taxon>
        <taxon>Ecdysozoa</taxon>
        <taxon>Arthropoda</taxon>
        <taxon>Hexapoda</taxon>
        <taxon>Insecta</taxon>
        <taxon>Pterygota</taxon>
        <taxon>Neoptera</taxon>
        <taxon>Endopterygota</taxon>
        <taxon>Hymenoptera</taxon>
        <taxon>Apocrita</taxon>
        <taxon>Ichneumonoidea</taxon>
        <taxon>Braconidae</taxon>
        <taxon>Microgastrinae</taxon>
        <taxon>Cotesia</taxon>
    </lineage>
</organism>
<evidence type="ECO:0000313" key="2">
    <source>
        <dbReference type="EMBL" id="KAH0548936.1"/>
    </source>
</evidence>
<dbReference type="EMBL" id="JAHXZJ010001864">
    <property type="protein sequence ID" value="KAH0548936.1"/>
    <property type="molecule type" value="Genomic_DNA"/>
</dbReference>
<comment type="caution">
    <text evidence="2">The sequence shown here is derived from an EMBL/GenBank/DDBJ whole genome shotgun (WGS) entry which is preliminary data.</text>
</comment>
<dbReference type="AlphaFoldDB" id="A0AAV7IB45"/>
<name>A0AAV7IB45_COTGL</name>